<name>A0A6J4KBA1_9BACT</name>
<protein>
    <submittedName>
        <fullName evidence="2">Hydrolase, alpha/beta fold family protein, At1g52510/AT4G12830 homolog, group4</fullName>
    </submittedName>
</protein>
<feature type="compositionally biased region" description="Low complexity" evidence="1">
    <location>
        <begin position="44"/>
        <end position="57"/>
    </location>
</feature>
<proteinExistence type="predicted"/>
<keyword evidence="2" id="KW-0378">Hydrolase</keyword>
<reference evidence="2" key="1">
    <citation type="submission" date="2020-02" db="EMBL/GenBank/DDBJ databases">
        <authorList>
            <person name="Meier V. D."/>
        </authorList>
    </citation>
    <scope>NUCLEOTIDE SEQUENCE</scope>
    <source>
        <strain evidence="2">AVDCRST_MAG68</strain>
    </source>
</reference>
<gene>
    <name evidence="2" type="ORF">AVDCRST_MAG68-468</name>
</gene>
<evidence type="ECO:0000313" key="2">
    <source>
        <dbReference type="EMBL" id="CAA9301301.1"/>
    </source>
</evidence>
<feature type="region of interest" description="Disordered" evidence="1">
    <location>
        <begin position="170"/>
        <end position="295"/>
    </location>
</feature>
<dbReference type="AlphaFoldDB" id="A0A6J4KBA1"/>
<feature type="compositionally biased region" description="Basic residues" evidence="1">
    <location>
        <begin position="268"/>
        <end position="283"/>
    </location>
</feature>
<feature type="compositionally biased region" description="Gly residues" evidence="1">
    <location>
        <begin position="284"/>
        <end position="295"/>
    </location>
</feature>
<sequence length="295" mass="29020">EPPPHPGRSLRQPPRLSVGAALHGSGRRAHPPRGGWAGGGGSGAAAARGAHVVVPVPQGDSGAGGGGAPGAGAGPGGVREVGQAVAPERLQLRAARGLDGRVDARAGAYPRHAGVPGLGRADRAAAGGGAPAALRAGGGGQWRAPHRRPAHALPLQGVAGVRALDAAVPGGPHRTGRLANAPAAQGGGGVRGALPRRALQGRAACAPGPRPHARQRPRERRQPPRLGGPARMGPPPLDRVRRQGRVLSRHRPAAAAHRAGGGGAAPHHAARRGALHPGGRGRRAGQGGGALAGLL</sequence>
<dbReference type="GO" id="GO:0016787">
    <property type="term" value="F:hydrolase activity"/>
    <property type="evidence" value="ECO:0007669"/>
    <property type="project" value="UniProtKB-KW"/>
</dbReference>
<feature type="non-terminal residue" evidence="2">
    <location>
        <position position="295"/>
    </location>
</feature>
<accession>A0A6J4KBA1</accession>
<organism evidence="2">
    <name type="scientific">uncultured Gemmatimonadota bacterium</name>
    <dbReference type="NCBI Taxonomy" id="203437"/>
    <lineage>
        <taxon>Bacteria</taxon>
        <taxon>Pseudomonadati</taxon>
        <taxon>Gemmatimonadota</taxon>
        <taxon>environmental samples</taxon>
    </lineage>
</organism>
<feature type="compositionally biased region" description="Gly residues" evidence="1">
    <location>
        <begin position="61"/>
        <end position="79"/>
    </location>
</feature>
<feature type="compositionally biased region" description="Basic residues" evidence="1">
    <location>
        <begin position="242"/>
        <end position="252"/>
    </location>
</feature>
<dbReference type="EMBL" id="CADCTW010000029">
    <property type="protein sequence ID" value="CAA9301301.1"/>
    <property type="molecule type" value="Genomic_DNA"/>
</dbReference>
<feature type="region of interest" description="Disordered" evidence="1">
    <location>
        <begin position="1"/>
        <end position="79"/>
    </location>
</feature>
<feature type="non-terminal residue" evidence="2">
    <location>
        <position position="1"/>
    </location>
</feature>
<evidence type="ECO:0000256" key="1">
    <source>
        <dbReference type="SAM" id="MobiDB-lite"/>
    </source>
</evidence>